<dbReference type="Gene3D" id="1.20.225.20">
    <property type="entry name" value="Ub domain-containing protein, DC-UbP/UBTD2, N-terminal domain"/>
    <property type="match status" value="1"/>
</dbReference>
<gene>
    <name evidence="3" type="ORF">AWRI4620_LOCUS1446</name>
</gene>
<protein>
    <recommendedName>
        <fullName evidence="2">Ubiquitin-like domain-containing protein</fullName>
    </recommendedName>
</protein>
<feature type="domain" description="Ubiquitin-like" evidence="2">
    <location>
        <begin position="222"/>
        <end position="291"/>
    </location>
</feature>
<dbReference type="SMART" id="SM00213">
    <property type="entry name" value="UBQ"/>
    <property type="match status" value="1"/>
</dbReference>
<dbReference type="InterPro" id="IPR038169">
    <property type="entry name" value="DC-UbP/UBTD2_N_sf"/>
</dbReference>
<feature type="compositionally biased region" description="Basic and acidic residues" evidence="1">
    <location>
        <begin position="29"/>
        <end position="42"/>
    </location>
</feature>
<dbReference type="Pfam" id="PF00240">
    <property type="entry name" value="ubiquitin"/>
    <property type="match status" value="1"/>
</dbReference>
<sequence length="292" mass="31716">MVCASPTCKRQGILTVVKGCGLSRESRAAATEDHDGAARHATLDPSSTTARTAPSRTSSANTPTELLDRPNQPLRVAPTVKHSPPQLALTPWTPSELARQREAFFETRVSGRPEMWAAMKQVSELLRSGDLSAAQTILDASGATCPTGKFCVERRRGGQKKGGVYDDKGLLYEIPGWVVSDPEDLVAEPQIEGKDINEESEDEIDAEKGVVCEEKIGEMVSVRARLSDRGTDVVVEMGTNQKVSVLVKKVQEKAGVEQKIKLAYMGKILEEHKPLGQTSWKEGHILNALVFG</sequence>
<reference evidence="3" key="1">
    <citation type="submission" date="2020-06" db="EMBL/GenBank/DDBJ databases">
        <authorList>
            <person name="Onetto C."/>
        </authorList>
    </citation>
    <scope>NUCLEOTIDE SEQUENCE</scope>
</reference>
<evidence type="ECO:0000259" key="2">
    <source>
        <dbReference type="SMART" id="SM00213"/>
    </source>
</evidence>
<dbReference type="InterPro" id="IPR000626">
    <property type="entry name" value="Ubiquitin-like_dom"/>
</dbReference>
<dbReference type="InterPro" id="IPR032752">
    <property type="entry name" value="DC-UbP/UBTD2_N"/>
</dbReference>
<evidence type="ECO:0000313" key="3">
    <source>
        <dbReference type="EMBL" id="CAD0107191.1"/>
    </source>
</evidence>
<comment type="caution">
    <text evidence="3">The sequence shown here is derived from an EMBL/GenBank/DDBJ whole genome shotgun (WGS) entry which is preliminary data.</text>
</comment>
<dbReference type="InterPro" id="IPR029071">
    <property type="entry name" value="Ubiquitin-like_domsf"/>
</dbReference>
<feature type="compositionally biased region" description="Low complexity" evidence="1">
    <location>
        <begin position="45"/>
        <end position="64"/>
    </location>
</feature>
<dbReference type="EMBL" id="CAINUL010000002">
    <property type="protein sequence ID" value="CAD0107191.1"/>
    <property type="molecule type" value="Genomic_DNA"/>
</dbReference>
<dbReference type="Proteomes" id="UP000745764">
    <property type="component" value="Unassembled WGS sequence"/>
</dbReference>
<name>A0A9N8KFN2_9PEZI</name>
<dbReference type="Gene3D" id="3.10.20.90">
    <property type="entry name" value="Phosphatidylinositol 3-kinase Catalytic Subunit, Chain A, domain 1"/>
    <property type="match status" value="1"/>
</dbReference>
<dbReference type="Pfam" id="PF16455">
    <property type="entry name" value="UBD"/>
    <property type="match status" value="1"/>
</dbReference>
<evidence type="ECO:0000256" key="1">
    <source>
        <dbReference type="SAM" id="MobiDB-lite"/>
    </source>
</evidence>
<organism evidence="3 4">
    <name type="scientific">Aureobasidium uvarum</name>
    <dbReference type="NCBI Taxonomy" id="2773716"/>
    <lineage>
        <taxon>Eukaryota</taxon>
        <taxon>Fungi</taxon>
        <taxon>Dikarya</taxon>
        <taxon>Ascomycota</taxon>
        <taxon>Pezizomycotina</taxon>
        <taxon>Dothideomycetes</taxon>
        <taxon>Dothideomycetidae</taxon>
        <taxon>Dothideales</taxon>
        <taxon>Saccotheciaceae</taxon>
        <taxon>Aureobasidium</taxon>
    </lineage>
</organism>
<feature type="region of interest" description="Disordered" evidence="1">
    <location>
        <begin position="29"/>
        <end position="94"/>
    </location>
</feature>
<keyword evidence="4" id="KW-1185">Reference proteome</keyword>
<accession>A0A9N8KFN2</accession>
<dbReference type="AlphaFoldDB" id="A0A9N8KFN2"/>
<evidence type="ECO:0000313" key="4">
    <source>
        <dbReference type="Proteomes" id="UP000745764"/>
    </source>
</evidence>
<dbReference type="OrthoDB" id="1640476at2759"/>
<dbReference type="PANTHER" id="PTHR13609">
    <property type="entry name" value="UBIQUITIN DOMAIN CONTAINING 1 PROTEIN-RELATED"/>
    <property type="match status" value="1"/>
</dbReference>
<dbReference type="SUPFAM" id="SSF54236">
    <property type="entry name" value="Ubiquitin-like"/>
    <property type="match status" value="1"/>
</dbReference>
<dbReference type="InterPro" id="IPR039869">
    <property type="entry name" value="UBTD1/2"/>
</dbReference>
<proteinExistence type="predicted"/>